<organism evidence="2 3">
    <name type="scientific">Pseudodesulfovibrio portus</name>
    <dbReference type="NCBI Taxonomy" id="231439"/>
    <lineage>
        <taxon>Bacteria</taxon>
        <taxon>Pseudomonadati</taxon>
        <taxon>Thermodesulfobacteriota</taxon>
        <taxon>Desulfovibrionia</taxon>
        <taxon>Desulfovibrionales</taxon>
        <taxon>Desulfovibrionaceae</taxon>
    </lineage>
</organism>
<dbReference type="EMBL" id="AP026708">
    <property type="protein sequence ID" value="BDQ34170.1"/>
    <property type="molecule type" value="Genomic_DNA"/>
</dbReference>
<keyword evidence="3" id="KW-1185">Reference proteome</keyword>
<name>A0ABM8AS10_9BACT</name>
<evidence type="ECO:0000313" key="3">
    <source>
        <dbReference type="Proteomes" id="UP001061361"/>
    </source>
</evidence>
<proteinExistence type="predicted"/>
<dbReference type="RefSeq" id="WP_264981064.1">
    <property type="nucleotide sequence ID" value="NZ_AP026708.1"/>
</dbReference>
<evidence type="ECO:0000313" key="2">
    <source>
        <dbReference type="EMBL" id="BDQ34170.1"/>
    </source>
</evidence>
<protein>
    <submittedName>
        <fullName evidence="2">Uncharacterized protein</fullName>
    </submittedName>
</protein>
<evidence type="ECO:0000256" key="1">
    <source>
        <dbReference type="SAM" id="MobiDB-lite"/>
    </source>
</evidence>
<reference evidence="2" key="1">
    <citation type="submission" date="2022-08" db="EMBL/GenBank/DDBJ databases">
        <title>Genome Sequence of the sulphate-reducing bacterium, Pseudodesulfovibrio portus JCM14722.</title>
        <authorList>
            <person name="Kondo R."/>
            <person name="Kataoka T."/>
        </authorList>
    </citation>
    <scope>NUCLEOTIDE SEQUENCE</scope>
    <source>
        <strain evidence="2">JCM 14722</strain>
    </source>
</reference>
<sequence length="74" mass="8068">MPDFKEYAASHAPALILLEQIGYEYVPPTKALAMRGGRKKPLPKSSMPPLRKSKNIATNLPPLENGKRASCSSC</sequence>
<gene>
    <name evidence="2" type="ORF">JCM14722_17120</name>
</gene>
<accession>A0ABM8AS10</accession>
<feature type="region of interest" description="Disordered" evidence="1">
    <location>
        <begin position="34"/>
        <end position="74"/>
    </location>
</feature>
<dbReference type="Proteomes" id="UP001061361">
    <property type="component" value="Chromosome"/>
</dbReference>